<dbReference type="GO" id="GO:0009083">
    <property type="term" value="P:branched-chain amino acid catabolic process"/>
    <property type="evidence" value="ECO:0007669"/>
    <property type="project" value="TreeGrafter"/>
</dbReference>
<feature type="region of interest" description="Disordered" evidence="6">
    <location>
        <begin position="114"/>
        <end position="134"/>
    </location>
</feature>
<accession>A0A915YES4</accession>
<evidence type="ECO:0000256" key="4">
    <source>
        <dbReference type="ARBA" id="ARBA00023002"/>
    </source>
</evidence>
<keyword evidence="5" id="KW-0786">Thiamine pyrophosphate</keyword>
<evidence type="ECO:0000259" key="7">
    <source>
        <dbReference type="SMART" id="SM00861"/>
    </source>
</evidence>
<dbReference type="Pfam" id="PF02779">
    <property type="entry name" value="Transket_pyr"/>
    <property type="match status" value="1"/>
</dbReference>
<dbReference type="CDD" id="cd02000">
    <property type="entry name" value="TPP_E1_PDC_ADC_BCADC"/>
    <property type="match status" value="1"/>
</dbReference>
<dbReference type="GO" id="GO:0003863">
    <property type="term" value="F:branched-chain 2-oxo acid dehydrogenase activity"/>
    <property type="evidence" value="ECO:0007669"/>
    <property type="project" value="UniProtKB-EC"/>
</dbReference>
<proteinExistence type="predicted"/>
<dbReference type="Pfam" id="PF02780">
    <property type="entry name" value="Transketolase_C"/>
    <property type="match status" value="1"/>
</dbReference>
<dbReference type="InterPro" id="IPR009014">
    <property type="entry name" value="Transketo_C/PFOR_II"/>
</dbReference>
<organism evidence="8 9">
    <name type="scientific">Aureispira anguillae</name>
    <dbReference type="NCBI Taxonomy" id="2864201"/>
    <lineage>
        <taxon>Bacteria</taxon>
        <taxon>Pseudomonadati</taxon>
        <taxon>Bacteroidota</taxon>
        <taxon>Saprospiria</taxon>
        <taxon>Saprospirales</taxon>
        <taxon>Saprospiraceae</taxon>
        <taxon>Aureispira</taxon>
    </lineage>
</organism>
<evidence type="ECO:0000256" key="5">
    <source>
        <dbReference type="ARBA" id="ARBA00023052"/>
    </source>
</evidence>
<dbReference type="AlphaFoldDB" id="A0A915YES4"/>
<gene>
    <name evidence="8" type="ORF">AsAng_0024210</name>
</gene>
<dbReference type="SMART" id="SM00861">
    <property type="entry name" value="Transket_pyr"/>
    <property type="match status" value="1"/>
</dbReference>
<dbReference type="GO" id="GO:0007584">
    <property type="term" value="P:response to nutrient"/>
    <property type="evidence" value="ECO:0007669"/>
    <property type="project" value="TreeGrafter"/>
</dbReference>
<dbReference type="Proteomes" id="UP001060919">
    <property type="component" value="Chromosome"/>
</dbReference>
<protein>
    <recommendedName>
        <fullName evidence="3">3-methyl-2-oxobutanoate dehydrogenase (2-methylpropanoyl-transferring)</fullName>
        <ecNumber evidence="3">1.2.4.4</ecNumber>
    </recommendedName>
</protein>
<feature type="domain" description="Transketolase-like pyrimidine-binding" evidence="7">
    <location>
        <begin position="365"/>
        <end position="541"/>
    </location>
</feature>
<keyword evidence="4" id="KW-0560">Oxidoreductase</keyword>
<dbReference type="SUPFAM" id="SSF52922">
    <property type="entry name" value="TK C-terminal domain-like"/>
    <property type="match status" value="1"/>
</dbReference>
<evidence type="ECO:0000313" key="8">
    <source>
        <dbReference type="EMBL" id="BDS11707.1"/>
    </source>
</evidence>
<name>A0A915YES4_9BACT</name>
<comment type="function">
    <text evidence="2">E1 component of the 2-oxoglutarate dehydrogenase (OGDH) complex which catalyzes the decarboxylation of 2-oxoglutarate, the first step in the conversion of 2-oxoglutarate to succinyl-CoA and CO(2).</text>
</comment>
<dbReference type="Gene3D" id="3.40.50.920">
    <property type="match status" value="1"/>
</dbReference>
<evidence type="ECO:0000256" key="2">
    <source>
        <dbReference type="ARBA" id="ARBA00003906"/>
    </source>
</evidence>
<dbReference type="KEGG" id="aup:AsAng_0024210"/>
<dbReference type="EMBL" id="AP026867">
    <property type="protein sequence ID" value="BDS11707.1"/>
    <property type="molecule type" value="Genomic_DNA"/>
</dbReference>
<dbReference type="EC" id="1.2.4.4" evidence="3"/>
<dbReference type="InterPro" id="IPR033248">
    <property type="entry name" value="Transketolase_C"/>
</dbReference>
<dbReference type="InterPro" id="IPR029061">
    <property type="entry name" value="THDP-binding"/>
</dbReference>
<keyword evidence="9" id="KW-1185">Reference proteome</keyword>
<reference evidence="8" key="1">
    <citation type="submission" date="2022-09" db="EMBL/GenBank/DDBJ databases">
        <title>Aureispira anguillicida sp. nov., isolated from Leptocephalus of Japanese eel Anguilla japonica.</title>
        <authorList>
            <person name="Yuasa K."/>
            <person name="Mekata T."/>
            <person name="Ikunari K."/>
        </authorList>
    </citation>
    <scope>NUCLEOTIDE SEQUENCE</scope>
    <source>
        <strain evidence="8">EL160426</strain>
    </source>
</reference>
<dbReference type="SUPFAM" id="SSF52518">
    <property type="entry name" value="Thiamin diphosphate-binding fold (THDP-binding)"/>
    <property type="match status" value="2"/>
</dbReference>
<dbReference type="CDD" id="cd07036">
    <property type="entry name" value="TPP_PYR_E1-PDHc-beta_like"/>
    <property type="match status" value="1"/>
</dbReference>
<dbReference type="Pfam" id="PF00676">
    <property type="entry name" value="E1_dh"/>
    <property type="match status" value="1"/>
</dbReference>
<evidence type="ECO:0000313" key="9">
    <source>
        <dbReference type="Proteomes" id="UP001060919"/>
    </source>
</evidence>
<dbReference type="PANTHER" id="PTHR42980">
    <property type="entry name" value="2-OXOISOVALERATE DEHYDROGENASE SUBUNIT BETA-RELATED"/>
    <property type="match status" value="1"/>
</dbReference>
<evidence type="ECO:0000256" key="1">
    <source>
        <dbReference type="ARBA" id="ARBA00001964"/>
    </source>
</evidence>
<dbReference type="Gene3D" id="3.40.50.970">
    <property type="match status" value="2"/>
</dbReference>
<evidence type="ECO:0000256" key="6">
    <source>
        <dbReference type="SAM" id="MobiDB-lite"/>
    </source>
</evidence>
<evidence type="ECO:0000256" key="3">
    <source>
        <dbReference type="ARBA" id="ARBA00012277"/>
    </source>
</evidence>
<dbReference type="PANTHER" id="PTHR42980:SF1">
    <property type="entry name" value="2-OXOISOVALERATE DEHYDROGENASE SUBUNIT BETA, MITOCHONDRIAL"/>
    <property type="match status" value="1"/>
</dbReference>
<sequence length="701" mass="77496">MSKTKTRTKKTKTTAQTMPKTVLEEAFRLMATAKTMAETYEANVKVASKYVHATSRGHEAVQLALGMQLEAQDFVAPYYRDDSILLSIGMQPYELMLQVLAKRDDPFSGGRTYYSHPSLKDDDKPKIPHQSSATGMQAIPTTGVAMGIQYKEQQKMVDYATVADQPVVVCSLGDASVTEGEVSEAFQMAALKQLPILYLVQDNDWDISASADEIRAQDAYEFIQGFKGIEAVKINGNDFTECYLALKEVLETIRKERRPFLVHAKVPLLNHHTSGVRMEWYRDDLEEHKSRDPYPIMMQQLLDAGFTSSAIQQIETEVKELVLADFERALAAEDPRPDDLYTHDFAATPVINETGTRQPEGAEATVMVDSALTAVEELMRKHPECLLYGQDVGGRLGGVFREAATLAQKFGDGRVFNTPIQEAFIIGSTVGMSAVGLKPIVEVQFADYIWPGLNQLFTEVSRSCYLSNGKWPVSMILRVPIGAYGSGGPYHSSSVESVVANIKGVKIAYPSNGADLKGLMKAAYYDPNPVVIFEHKGLYWSKVKGTETARTVLPDEDYMIPFGQAAITVKADEKQVEQGKSIAVITYGMGVHWALNAAQKLDGRVEVIDLRTLYPLDTATIFDAVKKHGRCLVVTEEAVNCTFAQSIAARIQENCFEYLDAPVRTLGAVDVPAIPLNQVLEKTMLPSTEKVHDAILNLLEY</sequence>
<comment type="cofactor">
    <cofactor evidence="1">
        <name>thiamine diphosphate</name>
        <dbReference type="ChEBI" id="CHEBI:58937"/>
    </cofactor>
</comment>
<dbReference type="InterPro" id="IPR005475">
    <property type="entry name" value="Transketolase-like_Pyr-bd"/>
</dbReference>
<dbReference type="InterPro" id="IPR001017">
    <property type="entry name" value="DH_E1"/>
</dbReference>
<dbReference type="RefSeq" id="WP_264792856.1">
    <property type="nucleotide sequence ID" value="NZ_AP026867.1"/>
</dbReference>